<evidence type="ECO:0000313" key="2">
    <source>
        <dbReference type="EMBL" id="CUQ86920.1"/>
    </source>
</evidence>
<sequence length="315" mass="37539">MSNIRIFVSHRIDIDSETVDTPVYFPVRCGAVYDEEGNSEIQGDDTGDNISKLRMSFCEFTVQYWAWKNVDADYYGLCHYRRYLSFSDKRYKNTAFNMVRELRLTAHEKKKYHLDDTKKINIVVQKYDMIIPELAKASEMSYNRAEVKTLREMWESYNGVYFEQGIIDKMFSLIKEYSPEYYNSACEYFSGKYHRAFNCYIMKKELFVRMCEFQFPIMNRIMEITDCKTYERAPGYIGEILNGIFIHHMLTVESRSAKETQLVFFVNTEKINSAKEYYKYRIHSVADKAVRSVADKIFPMYSPRREKVKKLLRLK</sequence>
<evidence type="ECO:0000313" key="3">
    <source>
        <dbReference type="Proteomes" id="UP000095662"/>
    </source>
</evidence>
<dbReference type="Proteomes" id="UP000095662">
    <property type="component" value="Unassembled WGS sequence"/>
</dbReference>
<accession>A0A174ZUL9</accession>
<dbReference type="EMBL" id="CZBY01000010">
    <property type="protein sequence ID" value="CUQ86920.1"/>
    <property type="molecule type" value="Genomic_DNA"/>
</dbReference>
<gene>
    <name evidence="2" type="ORF">ERS852540_01393</name>
</gene>
<feature type="domain" description="DUF4422" evidence="1">
    <location>
        <begin position="16"/>
        <end position="248"/>
    </location>
</feature>
<protein>
    <recommendedName>
        <fullName evidence="1">DUF4422 domain-containing protein</fullName>
    </recommendedName>
</protein>
<dbReference type="STRING" id="39492.ERS852540_01393"/>
<dbReference type="Pfam" id="PF14393">
    <property type="entry name" value="DUF4422"/>
    <property type="match status" value="1"/>
</dbReference>
<proteinExistence type="predicted"/>
<organism evidence="2 3">
    <name type="scientific">[Eubacterium] siraeum</name>
    <dbReference type="NCBI Taxonomy" id="39492"/>
    <lineage>
        <taxon>Bacteria</taxon>
        <taxon>Bacillati</taxon>
        <taxon>Bacillota</taxon>
        <taxon>Clostridia</taxon>
        <taxon>Eubacteriales</taxon>
        <taxon>Oscillospiraceae</taxon>
        <taxon>Oscillospiraceae incertae sedis</taxon>
    </lineage>
</organism>
<dbReference type="OrthoDB" id="9798746at2"/>
<name>A0A174ZUL9_9FIRM</name>
<evidence type="ECO:0000259" key="1">
    <source>
        <dbReference type="Pfam" id="PF14393"/>
    </source>
</evidence>
<reference evidence="2 3" key="1">
    <citation type="submission" date="2015-09" db="EMBL/GenBank/DDBJ databases">
        <authorList>
            <consortium name="Pathogen Informatics"/>
        </authorList>
    </citation>
    <scope>NUCLEOTIDE SEQUENCE [LARGE SCALE GENOMIC DNA]</scope>
    <source>
        <strain evidence="2 3">2789STDY5834928</strain>
    </source>
</reference>
<dbReference type="AlphaFoldDB" id="A0A174ZUL9"/>
<dbReference type="InterPro" id="IPR025536">
    <property type="entry name" value="DUF4422"/>
</dbReference>